<sequence>MSTMPRPTKRPVVVDLISDEETEQPPIKRRVKATSHAGMLTVRTGKLSETPKIEEEQMFDELISIPDEDERSDDQSDGQSNGQSEDHSEDQSDGHRDGHSDGYIDGPNKQVTNTDEMAEQYDDQDSTADSDNESSSGDSNEESNDHLGGARINGVDDFIENENIGAPHHSWARSPISDSNESTTFDSNERLGDRSPRSSSDNSHEAEDIAGIGGISAEAPFLADGDNDGREGTYVDALGAESDLVDDVNTTFYGEISDEGHPSDDDDEGDDDDSSDGKNPTDHGQYSNDDDMNIGDDHTDDDDHESESINTTASVLTSNPSPRAESVESEDTWHGCSQTPTQSPRQILRSASPRTLPPSPAQSAHESLPGSPASDASSETFFDCNEIPPASRGSSSATFGPVLSNDFPFSAVNRCNTFKQSQGRSPRGNVAAVQWSESSENHETPDTILGALTDESTLPDMNRDAEPEVHDDRRSKGRSLRASGYSSPPPSSDTGADTRVEVYTSNAASETGYDTTPAMATLSPSPKPRRAVDATDPTRTAIVVDDAPRELDVTTTKPLQNMSPAFRKHHRLHSRLVSFIPQIPWVYRAGFEWPARRYWIAVIPAVKVVTQKLMPTPSGDMVPRRAITFTIKDVIWMKGNKYTTMRTIMQAYYSRTLLGDGLEMSLAQSQNQKEEFFLLGGTEKVRDLDTSCQAMDLMGDKVVVFVAGNNKQARGFKEVELLDGLIPAELQVIDLT</sequence>
<feature type="compositionally biased region" description="Acidic residues" evidence="1">
    <location>
        <begin position="264"/>
        <end position="274"/>
    </location>
</feature>
<reference evidence="3" key="3">
    <citation type="submission" date="2025-08" db="UniProtKB">
        <authorList>
            <consortium name="RefSeq"/>
        </authorList>
    </citation>
    <scope>IDENTIFICATION</scope>
    <source>
        <strain evidence="3">CBS 342.82</strain>
    </source>
</reference>
<feature type="compositionally biased region" description="Basic and acidic residues" evidence="1">
    <location>
        <begin position="461"/>
        <end position="474"/>
    </location>
</feature>
<reference evidence="3" key="1">
    <citation type="submission" date="2020-01" db="EMBL/GenBank/DDBJ databases">
        <authorList>
            <consortium name="DOE Joint Genome Institute"/>
            <person name="Haridas S."/>
            <person name="Albert R."/>
            <person name="Binder M."/>
            <person name="Bloem J."/>
            <person name="Labutti K."/>
            <person name="Salamov A."/>
            <person name="Andreopoulos B."/>
            <person name="Baker S.E."/>
            <person name="Barry K."/>
            <person name="Bills G."/>
            <person name="Bluhm B.H."/>
            <person name="Cannon C."/>
            <person name="Castanera R."/>
            <person name="Culley D.E."/>
            <person name="Daum C."/>
            <person name="Ezra D."/>
            <person name="Gonzalez J.B."/>
            <person name="Henrissat B."/>
            <person name="Kuo A."/>
            <person name="Liang C."/>
            <person name="Lipzen A."/>
            <person name="Lutzoni F."/>
            <person name="Magnuson J."/>
            <person name="Mondo S."/>
            <person name="Nolan M."/>
            <person name="Ohm R."/>
            <person name="Pangilinan J."/>
            <person name="Park H.-J."/>
            <person name="Ramirez L."/>
            <person name="Alfaro M."/>
            <person name="Sun H."/>
            <person name="Tritt A."/>
            <person name="Yoshinaga Y."/>
            <person name="Zwiers L.-H."/>
            <person name="Turgeon B.G."/>
            <person name="Goodwin S.B."/>
            <person name="Spatafora J.W."/>
            <person name="Crous P.W."/>
            <person name="Grigoriev I.V."/>
        </authorList>
    </citation>
    <scope>NUCLEOTIDE SEQUENCE</scope>
    <source>
        <strain evidence="3">CBS 342.82</strain>
    </source>
</reference>
<evidence type="ECO:0000313" key="2">
    <source>
        <dbReference type="Proteomes" id="UP000504637"/>
    </source>
</evidence>
<feature type="compositionally biased region" description="Acidic residues" evidence="1">
    <location>
        <begin position="116"/>
        <end position="132"/>
    </location>
</feature>
<dbReference type="Proteomes" id="UP000504637">
    <property type="component" value="Unplaced"/>
</dbReference>
<feature type="region of interest" description="Disordered" evidence="1">
    <location>
        <begin position="418"/>
        <end position="497"/>
    </location>
</feature>
<evidence type="ECO:0000313" key="3">
    <source>
        <dbReference type="RefSeq" id="XP_033454785.1"/>
    </source>
</evidence>
<name>A0A6J3LR48_9PEZI</name>
<keyword evidence="2" id="KW-1185">Reference proteome</keyword>
<proteinExistence type="predicted"/>
<accession>A0A6J3LR48</accession>
<organism evidence="3">
    <name type="scientific">Dissoconium aciculare CBS 342.82</name>
    <dbReference type="NCBI Taxonomy" id="1314786"/>
    <lineage>
        <taxon>Eukaryota</taxon>
        <taxon>Fungi</taxon>
        <taxon>Dikarya</taxon>
        <taxon>Ascomycota</taxon>
        <taxon>Pezizomycotina</taxon>
        <taxon>Dothideomycetes</taxon>
        <taxon>Dothideomycetidae</taxon>
        <taxon>Mycosphaerellales</taxon>
        <taxon>Dissoconiaceae</taxon>
        <taxon>Dissoconium</taxon>
    </lineage>
</organism>
<dbReference type="RefSeq" id="XP_033454785.1">
    <property type="nucleotide sequence ID" value="XM_033606134.1"/>
</dbReference>
<gene>
    <name evidence="3" type="ORF">K489DRAFT_385560</name>
</gene>
<reference evidence="3" key="2">
    <citation type="submission" date="2020-04" db="EMBL/GenBank/DDBJ databases">
        <authorList>
            <consortium name="NCBI Genome Project"/>
        </authorList>
    </citation>
    <scope>NUCLEOTIDE SEQUENCE</scope>
    <source>
        <strain evidence="3">CBS 342.82</strain>
    </source>
</reference>
<feature type="region of interest" description="Disordered" evidence="1">
    <location>
        <begin position="510"/>
        <end position="535"/>
    </location>
</feature>
<feature type="compositionally biased region" description="Polar residues" evidence="1">
    <location>
        <begin position="335"/>
        <end position="345"/>
    </location>
</feature>
<dbReference type="AlphaFoldDB" id="A0A6J3LR48"/>
<protein>
    <submittedName>
        <fullName evidence="3">Uncharacterized protein</fullName>
    </submittedName>
</protein>
<feature type="compositionally biased region" description="Basic and acidic residues" evidence="1">
    <location>
        <begin position="84"/>
        <end position="102"/>
    </location>
</feature>
<evidence type="ECO:0000256" key="1">
    <source>
        <dbReference type="SAM" id="MobiDB-lite"/>
    </source>
</evidence>
<feature type="region of interest" description="Disordered" evidence="1">
    <location>
        <begin position="1"/>
        <end position="403"/>
    </location>
</feature>
<dbReference type="GeneID" id="54363934"/>
<feature type="compositionally biased region" description="Acidic residues" evidence="1">
    <location>
        <begin position="288"/>
        <end position="305"/>
    </location>
</feature>
<feature type="compositionally biased region" description="Polar residues" evidence="1">
    <location>
        <begin position="308"/>
        <end position="321"/>
    </location>
</feature>
<dbReference type="OrthoDB" id="3934090at2759"/>
<feature type="compositionally biased region" description="Basic and acidic residues" evidence="1">
    <location>
        <begin position="187"/>
        <end position="207"/>
    </location>
</feature>
<feature type="compositionally biased region" description="Acidic residues" evidence="1">
    <location>
        <begin position="66"/>
        <end position="76"/>
    </location>
</feature>
<feature type="compositionally biased region" description="Polar residues" evidence="1">
    <location>
        <begin position="176"/>
        <end position="186"/>
    </location>
</feature>